<accession>F9ZYY0</accession>
<dbReference type="GO" id="GO:0004540">
    <property type="term" value="F:RNA nuclease activity"/>
    <property type="evidence" value="ECO:0007669"/>
    <property type="project" value="InterPro"/>
</dbReference>
<organism evidence="2 3">
    <name type="scientific">Methylomonas methanica (strain DSM 25384 / MC09)</name>
    <dbReference type="NCBI Taxonomy" id="857087"/>
    <lineage>
        <taxon>Bacteria</taxon>
        <taxon>Pseudomonadati</taxon>
        <taxon>Pseudomonadota</taxon>
        <taxon>Gammaproteobacteria</taxon>
        <taxon>Methylococcales</taxon>
        <taxon>Methylococcaceae</taxon>
        <taxon>Methylomonas</taxon>
    </lineage>
</organism>
<gene>
    <name evidence="2" type="ordered locus">Metme_1412</name>
</gene>
<evidence type="ECO:0000313" key="2">
    <source>
        <dbReference type="EMBL" id="AEF99835.1"/>
    </source>
</evidence>
<dbReference type="Pfam" id="PF12872">
    <property type="entry name" value="OST-HTH"/>
    <property type="match status" value="1"/>
</dbReference>
<dbReference type="eggNOG" id="COG1432">
    <property type="taxonomic scope" value="Bacteria"/>
</dbReference>
<name>F9ZYY0_METMM</name>
<evidence type="ECO:0000313" key="3">
    <source>
        <dbReference type="Proteomes" id="UP000008888"/>
    </source>
</evidence>
<dbReference type="KEGG" id="mmt:Metme_1412"/>
<sequence length="265" mass="29905">MALPIEIKKFAVLIDADNAQASAIESVLAEIARYGFVTSKRCYGDWTQPNSNSWKTLLLSHAIQPIQQFAYTKGKNATDSAMIIDAMDLLYTGNFDGFCIISSDSDFTKLATRLRESGMEVYGFGKKTTPEPFRVACNKFIYTEVLMNNAESIESSENTVQTSYNKQADNDKQSNAPIFQSTEIKENKSELSELKSLFREAFDKNEDDGWAYLADIGSYIQRVKPDFDARNYSVGKKLSSLVKTLDYIEIENRNGLIYVKFKDPN</sequence>
<reference evidence="3" key="3">
    <citation type="submission" date="2011-05" db="EMBL/GenBank/DDBJ databases">
        <title>Complete sequence of Methylomonas methanica MC09.</title>
        <authorList>
            <consortium name="US DOE Joint Genome Institute"/>
            <person name="Lucas S."/>
            <person name="Han J."/>
            <person name="Lapidus A."/>
            <person name="Cheng J.-F."/>
            <person name="Goodwin L."/>
            <person name="Pitluck S."/>
            <person name="Peters L."/>
            <person name="Mikhailova N."/>
            <person name="Teshima H."/>
            <person name="Han C."/>
            <person name="Tapia R."/>
            <person name="Land M."/>
            <person name="Hauser L."/>
            <person name="Kyrpides N."/>
            <person name="Ivanova N."/>
            <person name="Pagani I."/>
            <person name="Stein L."/>
            <person name="Woyke T."/>
        </authorList>
    </citation>
    <scope>NUCLEOTIDE SEQUENCE [LARGE SCALE GENOMIC DNA]</scope>
    <source>
        <strain evidence="3">MC09</strain>
    </source>
</reference>
<dbReference type="PANTHER" id="PTHR35811">
    <property type="entry name" value="SLR1870 PROTEIN"/>
    <property type="match status" value="1"/>
</dbReference>
<keyword evidence="3" id="KW-1185">Reference proteome</keyword>
<dbReference type="InterPro" id="IPR041966">
    <property type="entry name" value="LOTUS-like"/>
</dbReference>
<evidence type="ECO:0000259" key="1">
    <source>
        <dbReference type="PROSITE" id="PS51644"/>
    </source>
</evidence>
<protein>
    <recommendedName>
        <fullName evidence="1">HTH OST-type domain-containing protein</fullName>
    </recommendedName>
</protein>
<dbReference type="CDD" id="cd10146">
    <property type="entry name" value="LabA_like_C"/>
    <property type="match status" value="1"/>
</dbReference>
<dbReference type="Proteomes" id="UP000008888">
    <property type="component" value="Chromosome"/>
</dbReference>
<dbReference type="CDD" id="cd11297">
    <property type="entry name" value="PIN_LabA-like_N_1"/>
    <property type="match status" value="1"/>
</dbReference>
<dbReference type="PANTHER" id="PTHR35811:SF1">
    <property type="entry name" value="HTH OST-TYPE DOMAIN-CONTAINING PROTEIN"/>
    <property type="match status" value="1"/>
</dbReference>
<reference key="2">
    <citation type="submission" date="2011-05" db="EMBL/GenBank/DDBJ databases">
        <title>Complete genome sequence of the aerobic marine methanotroph Methylomonas methanica MC09.</title>
        <authorList>
            <person name="Boden R."/>
            <person name="Cunliffe M."/>
            <person name="Scanlan J."/>
            <person name="Moussard H."/>
            <person name="Kits K.D."/>
            <person name="Klotz M."/>
            <person name="Jetten M."/>
            <person name="Vuilleumier S."/>
            <person name="Han J."/>
            <person name="Peters L."/>
            <person name="Mikhailova N."/>
            <person name="Teshima H."/>
            <person name="Tapia R."/>
            <person name="Kyrpides N."/>
            <person name="Ivanova N."/>
            <person name="Pagani I."/>
            <person name="Cheng J.-F."/>
            <person name="Goodwin L."/>
            <person name="Han C."/>
            <person name="Hauser L."/>
            <person name="Land M."/>
            <person name="Lapidus A."/>
            <person name="Lucas S."/>
            <person name="Pitluck S."/>
            <person name="Woyke T."/>
            <person name="Stein L.Y."/>
            <person name="Murrell C."/>
        </authorList>
    </citation>
    <scope>NUCLEOTIDE SEQUENCE</scope>
    <source>
        <strain>MC09</strain>
    </source>
</reference>
<dbReference type="InterPro" id="IPR025605">
    <property type="entry name" value="OST-HTH/LOTUS_dom"/>
</dbReference>
<dbReference type="HOGENOM" id="CLU_034061_0_0_6"/>
<dbReference type="Pfam" id="PF01936">
    <property type="entry name" value="NYN"/>
    <property type="match status" value="1"/>
</dbReference>
<dbReference type="EMBL" id="CP002738">
    <property type="protein sequence ID" value="AEF99835.1"/>
    <property type="molecule type" value="Genomic_DNA"/>
</dbReference>
<dbReference type="Gene3D" id="3.30.420.610">
    <property type="entry name" value="LOTUS domain-like"/>
    <property type="match status" value="1"/>
</dbReference>
<dbReference type="PROSITE" id="PS51644">
    <property type="entry name" value="HTH_OST"/>
    <property type="match status" value="1"/>
</dbReference>
<dbReference type="AlphaFoldDB" id="F9ZYY0"/>
<feature type="domain" description="HTH OST-type" evidence="1">
    <location>
        <begin position="190"/>
        <end position="263"/>
    </location>
</feature>
<dbReference type="RefSeq" id="WP_013818095.1">
    <property type="nucleotide sequence ID" value="NC_015572.1"/>
</dbReference>
<dbReference type="STRING" id="857087.Metme_1412"/>
<reference evidence="2 3" key="1">
    <citation type="journal article" date="2011" name="J. Bacteriol.">
        <title>Complete Genome Sequence of the Aerobic Marine Methanotroph Methylomonas methanica MC09.</title>
        <authorList>
            <person name="Boden R."/>
            <person name="Cunliffe M."/>
            <person name="Scanlan J."/>
            <person name="Moussard H."/>
            <person name="Kits K.D."/>
            <person name="Klotz M.G."/>
            <person name="Jetten M.S."/>
            <person name="Vuilleumier S."/>
            <person name="Han J."/>
            <person name="Peters L."/>
            <person name="Mikhailova N."/>
            <person name="Teshima H."/>
            <person name="Tapia R."/>
            <person name="Kyrpides N."/>
            <person name="Ivanova N."/>
            <person name="Pagani I."/>
            <person name="Cheng J.F."/>
            <person name="Goodwin L."/>
            <person name="Han C."/>
            <person name="Hauser L."/>
            <person name="Land M.L."/>
            <person name="Lapidus A."/>
            <person name="Lucas S."/>
            <person name="Pitluck S."/>
            <person name="Woyke T."/>
            <person name="Stein L."/>
            <person name="Murrell J.C."/>
        </authorList>
    </citation>
    <scope>NUCLEOTIDE SEQUENCE [LARGE SCALE GENOMIC DNA]</scope>
    <source>
        <strain evidence="2 3">MC09</strain>
    </source>
</reference>
<dbReference type="Gene3D" id="3.40.50.1010">
    <property type="entry name" value="5'-nuclease"/>
    <property type="match status" value="1"/>
</dbReference>
<dbReference type="InterPro" id="IPR021139">
    <property type="entry name" value="NYN"/>
</dbReference>
<proteinExistence type="predicted"/>
<dbReference type="OrthoDB" id="9783963at2"/>